<reference evidence="2" key="1">
    <citation type="submission" date="2022-03" db="EMBL/GenBank/DDBJ databases">
        <authorList>
            <person name="Martin H S."/>
        </authorList>
    </citation>
    <scope>NUCLEOTIDE SEQUENCE</scope>
</reference>
<keyword evidence="3" id="KW-1185">Reference proteome</keyword>
<feature type="non-terminal residue" evidence="2">
    <location>
        <position position="83"/>
    </location>
</feature>
<evidence type="ECO:0000256" key="1">
    <source>
        <dbReference type="SAM" id="MobiDB-lite"/>
    </source>
</evidence>
<proteinExistence type="predicted"/>
<protein>
    <submittedName>
        <fullName evidence="2">Uncharacterized protein</fullName>
    </submittedName>
</protein>
<evidence type="ECO:0000313" key="3">
    <source>
        <dbReference type="Proteomes" id="UP000837857"/>
    </source>
</evidence>
<dbReference type="EMBL" id="OW152825">
    <property type="protein sequence ID" value="CAH2041273.1"/>
    <property type="molecule type" value="Genomic_DNA"/>
</dbReference>
<accession>A0ABN8HWR9</accession>
<name>A0ABN8HWR9_9NEOP</name>
<feature type="region of interest" description="Disordered" evidence="1">
    <location>
        <begin position="1"/>
        <end position="20"/>
    </location>
</feature>
<dbReference type="Proteomes" id="UP000837857">
    <property type="component" value="Chromosome 13"/>
</dbReference>
<gene>
    <name evidence="2" type="ORF">IPOD504_LOCUS3046</name>
</gene>
<organism evidence="2 3">
    <name type="scientific">Iphiclides podalirius</name>
    <name type="common">scarce swallowtail</name>
    <dbReference type="NCBI Taxonomy" id="110791"/>
    <lineage>
        <taxon>Eukaryota</taxon>
        <taxon>Metazoa</taxon>
        <taxon>Ecdysozoa</taxon>
        <taxon>Arthropoda</taxon>
        <taxon>Hexapoda</taxon>
        <taxon>Insecta</taxon>
        <taxon>Pterygota</taxon>
        <taxon>Neoptera</taxon>
        <taxon>Endopterygota</taxon>
        <taxon>Lepidoptera</taxon>
        <taxon>Glossata</taxon>
        <taxon>Ditrysia</taxon>
        <taxon>Papilionoidea</taxon>
        <taxon>Papilionidae</taxon>
        <taxon>Papilioninae</taxon>
        <taxon>Iphiclides</taxon>
    </lineage>
</organism>
<sequence length="83" mass="9592">MQKLRSAHRSESTHAPTAQGKVLRTIRSWPRWNRVECRAPLIAFSALNRVTNANEPAAGLEPSYVNLRQPFQRNWSLNRHENT</sequence>
<evidence type="ECO:0000313" key="2">
    <source>
        <dbReference type="EMBL" id="CAH2041273.1"/>
    </source>
</evidence>